<dbReference type="InterPro" id="IPR020422">
    <property type="entry name" value="TYR_PHOSPHATASE_DUAL_dom"/>
</dbReference>
<organism evidence="7 8">
    <name type="scientific">Oryzias javanicus</name>
    <name type="common">Javanese ricefish</name>
    <name type="synonym">Aplocheilus javanicus</name>
    <dbReference type="NCBI Taxonomy" id="123683"/>
    <lineage>
        <taxon>Eukaryota</taxon>
        <taxon>Metazoa</taxon>
        <taxon>Chordata</taxon>
        <taxon>Craniata</taxon>
        <taxon>Vertebrata</taxon>
        <taxon>Euteleostomi</taxon>
        <taxon>Actinopterygii</taxon>
        <taxon>Neopterygii</taxon>
        <taxon>Teleostei</taxon>
        <taxon>Neoteleostei</taxon>
        <taxon>Acanthomorphata</taxon>
        <taxon>Ovalentaria</taxon>
        <taxon>Atherinomorphae</taxon>
        <taxon>Beloniformes</taxon>
        <taxon>Adrianichthyidae</taxon>
        <taxon>Oryziinae</taxon>
        <taxon>Oryzias</taxon>
    </lineage>
</organism>
<evidence type="ECO:0000256" key="3">
    <source>
        <dbReference type="ARBA" id="ARBA00022912"/>
    </source>
</evidence>
<evidence type="ECO:0000313" key="8">
    <source>
        <dbReference type="Proteomes" id="UP000283210"/>
    </source>
</evidence>
<keyword evidence="3" id="KW-0904">Protein phosphatase</keyword>
<reference evidence="7 8" key="2">
    <citation type="submission" date="2019-01" db="EMBL/GenBank/DDBJ databases">
        <title>A chromosome length genome reference of the Java medaka (oryzias javanicus).</title>
        <authorList>
            <person name="Herpin A."/>
            <person name="Takehana Y."/>
            <person name="Naruse K."/>
            <person name="Ansai S."/>
            <person name="Kawaguchi M."/>
        </authorList>
    </citation>
    <scope>NUCLEOTIDE SEQUENCE [LARGE SCALE GENOMIC DNA]</scope>
    <source>
        <strain evidence="7">RS831</strain>
        <tissue evidence="7">Whole body</tissue>
    </source>
</reference>
<evidence type="ECO:0000259" key="5">
    <source>
        <dbReference type="PROSITE" id="PS50054"/>
    </source>
</evidence>
<dbReference type="Pfam" id="PF00782">
    <property type="entry name" value="DSPc"/>
    <property type="match status" value="1"/>
</dbReference>
<evidence type="ECO:0008006" key="9">
    <source>
        <dbReference type="Google" id="ProtNLM"/>
    </source>
</evidence>
<dbReference type="OrthoDB" id="285418at2759"/>
<evidence type="ECO:0000313" key="7">
    <source>
        <dbReference type="EMBL" id="RVE65350.1"/>
    </source>
</evidence>
<feature type="region of interest" description="Disordered" evidence="4">
    <location>
        <begin position="1"/>
        <end position="55"/>
    </location>
</feature>
<evidence type="ECO:0000256" key="4">
    <source>
        <dbReference type="SAM" id="MobiDB-lite"/>
    </source>
</evidence>
<dbReference type="PROSITE" id="PS50056">
    <property type="entry name" value="TYR_PHOSPHATASE_2"/>
    <property type="match status" value="1"/>
</dbReference>
<protein>
    <recommendedName>
        <fullName evidence="9">Protein-tyrosine-phosphatase</fullName>
    </recommendedName>
</protein>
<evidence type="ECO:0000256" key="2">
    <source>
        <dbReference type="ARBA" id="ARBA00022801"/>
    </source>
</evidence>
<dbReference type="EMBL" id="CM012449">
    <property type="protein sequence ID" value="RVE65350.1"/>
    <property type="molecule type" value="Genomic_DNA"/>
</dbReference>
<dbReference type="PROSITE" id="PS00383">
    <property type="entry name" value="TYR_PHOSPHATASE_1"/>
    <property type="match status" value="1"/>
</dbReference>
<feature type="domain" description="Tyrosine-protein phosphatase" evidence="5">
    <location>
        <begin position="57"/>
        <end position="198"/>
    </location>
</feature>
<dbReference type="InterPro" id="IPR029021">
    <property type="entry name" value="Prot-tyrosine_phosphatase-like"/>
</dbReference>
<dbReference type="GO" id="GO:0005737">
    <property type="term" value="C:cytoplasm"/>
    <property type="evidence" value="ECO:0007669"/>
    <property type="project" value="TreeGrafter"/>
</dbReference>
<sequence length="232" mass="25526">MREGSGGKTASERRKLETETGDDDERARDTNLRRPRGGAARVPTGPACGPGSAGTMRVSRISARLFLSDLDSALNPSVLVRRNVTLVVNASGLQDPSYPPLEGLQVLQVPVQDRPHAPLKDHFEQVAERIQQNRAGSTLVHCTAGRSRSPALVMAYLMRCEGLSLCQSHQLVLEQRPFIRPNSGFWRQLMEYELVLFGRNSVRMAETACGVLPEVLQDPEGPDSSEGYFINM</sequence>
<dbReference type="InterPro" id="IPR016130">
    <property type="entry name" value="Tyr_Pase_AS"/>
</dbReference>
<keyword evidence="8" id="KW-1185">Reference proteome</keyword>
<dbReference type="GO" id="GO:0004721">
    <property type="term" value="F:phosphoprotein phosphatase activity"/>
    <property type="evidence" value="ECO:0007669"/>
    <property type="project" value="UniProtKB-KW"/>
</dbReference>
<reference evidence="7 8" key="1">
    <citation type="submission" date="2018-11" db="EMBL/GenBank/DDBJ databases">
        <authorList>
            <person name="Lopez-Roques C."/>
            <person name="Donnadieu C."/>
            <person name="Bouchez O."/>
            <person name="Klopp C."/>
            <person name="Cabau C."/>
            <person name="Zahm M."/>
        </authorList>
    </citation>
    <scope>NUCLEOTIDE SEQUENCE [LARGE SCALE GENOMIC DNA]</scope>
    <source>
        <strain evidence="7">RS831</strain>
        <tissue evidence="7">Whole body</tissue>
    </source>
</reference>
<dbReference type="InterPro" id="IPR000387">
    <property type="entry name" value="Tyr_Pase_dom"/>
</dbReference>
<comment type="similarity">
    <text evidence="1">Belongs to the protein-tyrosine phosphatase family. Non-receptor class dual specificity subfamily.</text>
</comment>
<evidence type="ECO:0000256" key="1">
    <source>
        <dbReference type="ARBA" id="ARBA00008601"/>
    </source>
</evidence>
<accession>A0A437CR56</accession>
<dbReference type="PANTHER" id="PTHR45961:SF10">
    <property type="entry name" value="DUAL SPECIFICITY PROTEIN PHOSPHATASE 14-LIKE"/>
    <property type="match status" value="1"/>
</dbReference>
<feature type="compositionally biased region" description="Basic and acidic residues" evidence="4">
    <location>
        <begin position="1"/>
        <end position="18"/>
    </location>
</feature>
<name>A0A437CR56_ORYJA</name>
<dbReference type="AlphaFoldDB" id="A0A437CR56"/>
<gene>
    <name evidence="7" type="ORF">OJAV_G00134830</name>
</gene>
<dbReference type="CDD" id="cd14514">
    <property type="entry name" value="DUSP14-like"/>
    <property type="match status" value="1"/>
</dbReference>
<dbReference type="SMART" id="SM00195">
    <property type="entry name" value="DSPc"/>
    <property type="match status" value="1"/>
</dbReference>
<dbReference type="InterPro" id="IPR052103">
    <property type="entry name" value="Dual_spec_Phospatases"/>
</dbReference>
<dbReference type="SUPFAM" id="SSF52799">
    <property type="entry name" value="(Phosphotyrosine protein) phosphatases II"/>
    <property type="match status" value="1"/>
</dbReference>
<keyword evidence="2" id="KW-0378">Hydrolase</keyword>
<dbReference type="Gene3D" id="3.90.190.10">
    <property type="entry name" value="Protein tyrosine phosphatase superfamily"/>
    <property type="match status" value="1"/>
</dbReference>
<feature type="domain" description="Tyrosine specific protein phosphatases" evidence="6">
    <location>
        <begin position="121"/>
        <end position="177"/>
    </location>
</feature>
<proteinExistence type="inferred from homology"/>
<evidence type="ECO:0000259" key="6">
    <source>
        <dbReference type="PROSITE" id="PS50056"/>
    </source>
</evidence>
<dbReference type="PROSITE" id="PS50054">
    <property type="entry name" value="TYR_PHOSPHATASE_DUAL"/>
    <property type="match status" value="1"/>
</dbReference>
<dbReference type="InterPro" id="IPR000340">
    <property type="entry name" value="Dual-sp_phosphatase_cat-dom"/>
</dbReference>
<dbReference type="PANTHER" id="PTHR45961">
    <property type="entry name" value="IP21249P"/>
    <property type="match status" value="1"/>
</dbReference>
<dbReference type="Proteomes" id="UP000283210">
    <property type="component" value="Chromosome 13"/>
</dbReference>